<dbReference type="InterPro" id="IPR013519">
    <property type="entry name" value="Int_alpha_beta-p"/>
</dbReference>
<accession>A0A518BED1</accession>
<keyword evidence="6" id="KW-1185">Reference proteome</keyword>
<keyword evidence="1 4" id="KW-0732">Signal</keyword>
<evidence type="ECO:0008006" key="7">
    <source>
        <dbReference type="Google" id="ProtNLM"/>
    </source>
</evidence>
<evidence type="ECO:0000256" key="3">
    <source>
        <dbReference type="ARBA" id="ARBA00023180"/>
    </source>
</evidence>
<dbReference type="PANTHER" id="PTHR36220">
    <property type="entry name" value="UNNAMED PRODUCT"/>
    <property type="match status" value="1"/>
</dbReference>
<sequence length="542" mass="55683" precursor="true">MQTLLAFATLLATAPLAAAQDYALDAFTNPTGQFGQSFARSVDLSGTTAVVGSFQGAWIVERNASGHWKVGDALVPLDGLTGKCFGAAVAVDGDRAVVSAYCDSSSSYQAGSVYVFERGAGGSWSQTAKLFVPSPIAEVQFGWDLDLEGTRLVVGAPQSKSPFSSAVSGAVHVFDLLPDGNWALDATLAAQNHWEGMQFGYSVALSGDRVLVGAPSFLNISHDGHVRVFDRGAGGAWSASAVLTPSDVQAGDLTGSCVALEGNTAFTGAAFHDASSFNDGAVWVWVRQSSGFWKQVQKLVTPVAPSSAQAGASLALDGDHLLIGARSEQVDGINVAGAAHLWKRDGSGKWAWAERIVSPEPEFAASAGSDLALGNGWVLLAEPDQGPGYDGRLDVVYSHAAGDVLPTNNFGQGTASCASAHTTFLPLPPLIGTDSFRVHAAGVPPLASGLLVIGSSDDPLGSDKFALGCDLHVDVLGSIALFVIPAFSDAQGLGKGKVPIPPDPVLVGLRLFAQTVWLGPPCAALPLGLSSSDGLGFEIGAP</sequence>
<reference evidence="5 6" key="1">
    <citation type="submission" date="2019-02" db="EMBL/GenBank/DDBJ databases">
        <title>Deep-cultivation of Planctomycetes and their phenomic and genomic characterization uncovers novel biology.</title>
        <authorList>
            <person name="Wiegand S."/>
            <person name="Jogler M."/>
            <person name="Boedeker C."/>
            <person name="Pinto D."/>
            <person name="Vollmers J."/>
            <person name="Rivas-Marin E."/>
            <person name="Kohn T."/>
            <person name="Peeters S.H."/>
            <person name="Heuer A."/>
            <person name="Rast P."/>
            <person name="Oberbeckmann S."/>
            <person name="Bunk B."/>
            <person name="Jeske O."/>
            <person name="Meyerdierks A."/>
            <person name="Storesund J.E."/>
            <person name="Kallscheuer N."/>
            <person name="Luecker S."/>
            <person name="Lage O.M."/>
            <person name="Pohl T."/>
            <person name="Merkel B.J."/>
            <person name="Hornburger P."/>
            <person name="Mueller R.-W."/>
            <person name="Bruemmer F."/>
            <person name="Labrenz M."/>
            <person name="Spormann A.M."/>
            <person name="Op den Camp H."/>
            <person name="Overmann J."/>
            <person name="Amann R."/>
            <person name="Jetten M.S.M."/>
            <person name="Mascher T."/>
            <person name="Medema M.H."/>
            <person name="Devos D.P."/>
            <person name="Kaster A.-K."/>
            <person name="Ovreas L."/>
            <person name="Rohde M."/>
            <person name="Galperin M.Y."/>
            <person name="Jogler C."/>
        </authorList>
    </citation>
    <scope>NUCLEOTIDE SEQUENCE [LARGE SCALE GENOMIC DNA]</scope>
    <source>
        <strain evidence="5 6">Pla133</strain>
    </source>
</reference>
<keyword evidence="2" id="KW-0677">Repeat</keyword>
<dbReference type="Pfam" id="PF14312">
    <property type="entry name" value="FG-GAP_2"/>
    <property type="match status" value="4"/>
</dbReference>
<dbReference type="PROSITE" id="PS51470">
    <property type="entry name" value="FG_GAP"/>
    <property type="match status" value="1"/>
</dbReference>
<keyword evidence="3" id="KW-0325">Glycoprotein</keyword>
<dbReference type="KEGG" id="pbap:Pla133_03770"/>
<evidence type="ECO:0000313" key="6">
    <source>
        <dbReference type="Proteomes" id="UP000316921"/>
    </source>
</evidence>
<evidence type="ECO:0000256" key="1">
    <source>
        <dbReference type="ARBA" id="ARBA00022729"/>
    </source>
</evidence>
<dbReference type="EMBL" id="CP036287">
    <property type="protein sequence ID" value="QDU65312.1"/>
    <property type="molecule type" value="Genomic_DNA"/>
</dbReference>
<dbReference type="RefSeq" id="WP_145061797.1">
    <property type="nucleotide sequence ID" value="NZ_CP036287.1"/>
</dbReference>
<dbReference type="AlphaFoldDB" id="A0A518BED1"/>
<evidence type="ECO:0000256" key="2">
    <source>
        <dbReference type="ARBA" id="ARBA00022737"/>
    </source>
</evidence>
<protein>
    <recommendedName>
        <fullName evidence="7">FG-GAP repeat protein</fullName>
    </recommendedName>
</protein>
<dbReference type="PANTHER" id="PTHR36220:SF1">
    <property type="entry name" value="GAMMA TUBULIN COMPLEX COMPONENT C-TERMINAL DOMAIN-CONTAINING PROTEIN"/>
    <property type="match status" value="1"/>
</dbReference>
<gene>
    <name evidence="5" type="ORF">Pla133_03770</name>
</gene>
<feature type="signal peptide" evidence="4">
    <location>
        <begin position="1"/>
        <end position="19"/>
    </location>
</feature>
<dbReference type="Gene3D" id="2.130.10.130">
    <property type="entry name" value="Integrin alpha, N-terminal"/>
    <property type="match status" value="2"/>
</dbReference>
<dbReference type="SUPFAM" id="SSF69318">
    <property type="entry name" value="Integrin alpha N-terminal domain"/>
    <property type="match status" value="1"/>
</dbReference>
<organism evidence="5 6">
    <name type="scientific">Engelhardtia mirabilis</name>
    <dbReference type="NCBI Taxonomy" id="2528011"/>
    <lineage>
        <taxon>Bacteria</taxon>
        <taxon>Pseudomonadati</taxon>
        <taxon>Planctomycetota</taxon>
        <taxon>Planctomycetia</taxon>
        <taxon>Planctomycetia incertae sedis</taxon>
        <taxon>Engelhardtia</taxon>
    </lineage>
</organism>
<dbReference type="InterPro" id="IPR028994">
    <property type="entry name" value="Integrin_alpha_N"/>
</dbReference>
<evidence type="ECO:0000313" key="5">
    <source>
        <dbReference type="EMBL" id="QDU65312.1"/>
    </source>
</evidence>
<dbReference type="InterPro" id="IPR013517">
    <property type="entry name" value="FG-GAP"/>
</dbReference>
<feature type="chain" id="PRO_5022239011" description="FG-GAP repeat protein" evidence="4">
    <location>
        <begin position="20"/>
        <end position="542"/>
    </location>
</feature>
<proteinExistence type="predicted"/>
<name>A0A518BED1_9BACT</name>
<evidence type="ECO:0000256" key="4">
    <source>
        <dbReference type="SAM" id="SignalP"/>
    </source>
</evidence>
<dbReference type="Proteomes" id="UP000316921">
    <property type="component" value="Chromosome"/>
</dbReference>